<keyword evidence="18" id="KW-1133">Transmembrane helix</keyword>
<keyword evidence="10" id="KW-0688">Ribosomal frameshifting</keyword>
<dbReference type="GO" id="GO:0003723">
    <property type="term" value="F:RNA binding"/>
    <property type="evidence" value="ECO:0007669"/>
    <property type="project" value="InterPro"/>
</dbReference>
<name>X2D5D2_9NIDO</name>
<evidence type="ECO:0000256" key="17">
    <source>
        <dbReference type="ARBA" id="ARBA00022953"/>
    </source>
</evidence>
<evidence type="ECO:0000256" key="7">
    <source>
        <dbReference type="ARBA" id="ARBA00022695"/>
    </source>
</evidence>
<evidence type="ECO:0000256" key="4">
    <source>
        <dbReference type="ARBA" id="ARBA00022484"/>
    </source>
</evidence>
<evidence type="ECO:0000256" key="1">
    <source>
        <dbReference type="ARBA" id="ARBA00004301"/>
    </source>
</evidence>
<keyword evidence="20" id="KW-1035">Host cytoplasm</keyword>
<feature type="active site" evidence="25">
    <location>
        <position position="1231"/>
    </location>
</feature>
<dbReference type="PROSITE" id="PS51652">
    <property type="entry name" value="AV_ZBD"/>
    <property type="match status" value="1"/>
</dbReference>
<evidence type="ECO:0000256" key="13">
    <source>
        <dbReference type="ARBA" id="ARBA00022806"/>
    </source>
</evidence>
<evidence type="ECO:0000256" key="19">
    <source>
        <dbReference type="ARBA" id="ARBA00023136"/>
    </source>
</evidence>
<dbReference type="CDD" id="cd21405">
    <property type="entry name" value="ZBD_av_Nsp10-like"/>
    <property type="match status" value="1"/>
</dbReference>
<dbReference type="Pfam" id="PF00680">
    <property type="entry name" value="RdRP_1"/>
    <property type="match status" value="1"/>
</dbReference>
<comment type="subcellular location">
    <subcellularLocation>
        <location evidence="2">Host cytoplasm</location>
        <location evidence="2">Host perinuclear region</location>
    </subcellularLocation>
    <subcellularLocation>
        <location evidence="1">Host membrane</location>
        <topology evidence="1">Multi-pass membrane protein</topology>
    </subcellularLocation>
</comment>
<dbReference type="GO" id="GO:0003968">
    <property type="term" value="F:RNA-directed RNA polymerase activity"/>
    <property type="evidence" value="ECO:0007669"/>
    <property type="project" value="UniProtKB-KW"/>
</dbReference>
<reference evidence="32" key="1">
    <citation type="submission" date="2013-03" db="EMBL/GenBank/DDBJ databases">
        <authorList>
            <person name="Bailey A."/>
            <person name="Lauck M."/>
            <person name="Friedrich T."/>
            <person name="Goldberg T."/>
            <person name="O'Connor D."/>
        </authorList>
    </citation>
    <scope>NUCLEOTIDE SEQUENCE</scope>
    <source>
        <strain evidence="32">SHFV-krc2</strain>
    </source>
</reference>
<dbReference type="SUPFAM" id="SSF52540">
    <property type="entry name" value="P-loop containing nucleoside triphosphate hydrolases"/>
    <property type="match status" value="2"/>
</dbReference>
<dbReference type="GO" id="GO:0039694">
    <property type="term" value="P:viral RNA genome replication"/>
    <property type="evidence" value="ECO:0007669"/>
    <property type="project" value="InterPro"/>
</dbReference>
<dbReference type="GO" id="GO:0044220">
    <property type="term" value="C:host cell perinuclear region of cytoplasm"/>
    <property type="evidence" value="ECO:0007669"/>
    <property type="project" value="UniProtKB-SubCell"/>
</dbReference>
<dbReference type="CDD" id="cd21160">
    <property type="entry name" value="NendoU_av_Nsp11-like"/>
    <property type="match status" value="1"/>
</dbReference>
<dbReference type="Pfam" id="PF22049">
    <property type="entry name" value="PRRSV-NSP11_N"/>
    <property type="match status" value="1"/>
</dbReference>
<dbReference type="InterPro" id="IPR027417">
    <property type="entry name" value="P-loop_NTPase"/>
</dbReference>
<evidence type="ECO:0000256" key="6">
    <source>
        <dbReference type="ARBA" id="ARBA00022692"/>
    </source>
</evidence>
<dbReference type="InterPro" id="IPR027351">
    <property type="entry name" value="(+)RNA_virus_helicase_core_dom"/>
</dbReference>
<feature type="domain" description="NiRAN" evidence="29">
    <location>
        <begin position="1"/>
        <end position="150"/>
    </location>
</feature>
<feature type="active site" evidence="25">
    <location>
        <position position="1216"/>
    </location>
</feature>
<keyword evidence="11 24" id="KW-0863">Zinc-finger</keyword>
<evidence type="ECO:0000259" key="29">
    <source>
        <dbReference type="PROSITE" id="PS51947"/>
    </source>
</evidence>
<evidence type="ECO:0000256" key="15">
    <source>
        <dbReference type="ARBA" id="ARBA00022840"/>
    </source>
</evidence>
<dbReference type="InterPro" id="IPR007094">
    <property type="entry name" value="RNA-dir_pol_PSvirus"/>
</dbReference>
<dbReference type="InterPro" id="IPR043609">
    <property type="entry name" value="NendoU_nidovirus"/>
</dbReference>
<organism evidence="32">
    <name type="scientific">Kibale red colobus virus 2</name>
    <dbReference type="NCBI Taxonomy" id="1936072"/>
    <lineage>
        <taxon>Viruses</taxon>
        <taxon>Riboviria</taxon>
        <taxon>Orthornavirae</taxon>
        <taxon>Pisuviricota</taxon>
        <taxon>Pisoniviricetes</taxon>
        <taxon>Nidovirales</taxon>
        <taxon>Arnidovirineae</taxon>
        <taxon>Arteriviridae</taxon>
        <taxon>Simarterivirinae</taxon>
        <taxon>Etaarterivirus</taxon>
        <taxon>Etaarterivirus ugarco</taxon>
        <taxon>Etaarterivirus ugarco 1</taxon>
    </lineage>
</organism>
<keyword evidence="9" id="KW-0547">Nucleotide-binding</keyword>
<evidence type="ECO:0000256" key="16">
    <source>
        <dbReference type="ARBA" id="ARBA00022870"/>
    </source>
</evidence>
<dbReference type="InterPro" id="IPR046440">
    <property type="entry name" value="AV_NSP11N_COV_NSP15M"/>
</dbReference>
<dbReference type="PROSITE" id="PS51958">
    <property type="entry name" value="NENDOU"/>
    <property type="match status" value="1"/>
</dbReference>
<dbReference type="InterPro" id="IPR037227">
    <property type="entry name" value="EndoU-like"/>
</dbReference>
<keyword evidence="8" id="KW-0479">Metal-binding</keyword>
<evidence type="ECO:0000256" key="21">
    <source>
        <dbReference type="ARBA" id="ARBA00029611"/>
    </source>
</evidence>
<evidence type="ECO:0000256" key="22">
    <source>
        <dbReference type="ARBA" id="ARBA00047984"/>
    </source>
</evidence>
<evidence type="ECO:0000256" key="23">
    <source>
        <dbReference type="ARBA" id="ARBA00047995"/>
    </source>
</evidence>
<comment type="catalytic activity">
    <reaction evidence="23">
        <text>ATP + H2O = ADP + phosphate + H(+)</text>
        <dbReference type="Rhea" id="RHEA:13065"/>
        <dbReference type="ChEBI" id="CHEBI:15377"/>
        <dbReference type="ChEBI" id="CHEBI:15378"/>
        <dbReference type="ChEBI" id="CHEBI:30616"/>
        <dbReference type="ChEBI" id="CHEBI:43474"/>
        <dbReference type="ChEBI" id="CHEBI:456216"/>
        <dbReference type="EC" id="3.6.4.12"/>
    </reaction>
</comment>
<feature type="domain" description="AV-Nsp11N/CoV-Nsp15M" evidence="31">
    <location>
        <begin position="1087"/>
        <end position="1183"/>
    </location>
</feature>
<dbReference type="InterPro" id="IPR027355">
    <property type="entry name" value="NSP10_Av_ZBD"/>
</dbReference>
<dbReference type="GO" id="GO:0003678">
    <property type="term" value="F:DNA helicase activity"/>
    <property type="evidence" value="ECO:0007669"/>
    <property type="project" value="UniProtKB-EC"/>
</dbReference>
<dbReference type="CDD" id="cd21410">
    <property type="entry name" value="1B_av_Nsp10-like"/>
    <property type="match status" value="1"/>
</dbReference>
<evidence type="ECO:0000256" key="20">
    <source>
        <dbReference type="ARBA" id="ARBA00023200"/>
    </source>
</evidence>
<evidence type="ECO:0000256" key="14">
    <source>
        <dbReference type="ARBA" id="ARBA00022833"/>
    </source>
</evidence>
<evidence type="ECO:0000259" key="31">
    <source>
        <dbReference type="PROSITE" id="PS51961"/>
    </source>
</evidence>
<keyword evidence="16" id="KW-1043">Host membrane</keyword>
<dbReference type="EMBL" id="KC787635">
    <property type="protein sequence ID" value="AHH53923.1"/>
    <property type="molecule type" value="Genomic_RNA"/>
</dbReference>
<evidence type="ECO:0000256" key="2">
    <source>
        <dbReference type="ARBA" id="ARBA00004407"/>
    </source>
</evidence>
<evidence type="ECO:0000256" key="10">
    <source>
        <dbReference type="ARBA" id="ARBA00022758"/>
    </source>
</evidence>
<proteinExistence type="predicted"/>
<evidence type="ECO:0000256" key="5">
    <source>
        <dbReference type="ARBA" id="ARBA00022679"/>
    </source>
</evidence>
<keyword evidence="12 25" id="KW-0378">Hydrolase</keyword>
<dbReference type="GO" id="GO:0004540">
    <property type="term" value="F:RNA nuclease activity"/>
    <property type="evidence" value="ECO:0007669"/>
    <property type="project" value="UniProtKB-ARBA"/>
</dbReference>
<dbReference type="InterPro" id="IPR044314">
    <property type="entry name" value="NSP11_NendoU_Av"/>
</dbReference>
<comment type="catalytic activity">
    <reaction evidence="22">
        <text>ATP + H2O = ADP + phosphate + H(+)</text>
        <dbReference type="Rhea" id="RHEA:13065"/>
        <dbReference type="ChEBI" id="CHEBI:15377"/>
        <dbReference type="ChEBI" id="CHEBI:15378"/>
        <dbReference type="ChEBI" id="CHEBI:30616"/>
        <dbReference type="ChEBI" id="CHEBI:43474"/>
        <dbReference type="ChEBI" id="CHEBI:456216"/>
        <dbReference type="EC" id="3.6.4.13"/>
    </reaction>
</comment>
<sequence>MLTASGLTSDDRGGLVILPDRAKFITHHSHTRAWGDIDFKIVSPQEFDRTQRLSKSPQPCVAELSDGNKVIIRRHPPSLVDVICKGLDAVRQPAVHGPGDTGIDGYLWDFASPHSKEATFLSQQIITACEYRRGDAPNSLYPIHPVRGDPYREGSVLRNTRFGDIKTTTIADSNDPWLLTTAVNDKGYKVMSGEKYIANTLPFGAEVYVPTIPTTVLDYLDTRPDCPTYFTRHGVEEAALQDLAKFDLSTQGFVFPETLKIVRDYLIRVVGYQPAIYKPSNIPSNDSHAGVNGIKFSTKTYQSIPNIDQLCDRIVAEVWQSVTPVTLKKQYCSKQKTRTILGTNGLIALAIRAKLSGVTKAFQLAGEGSPICLGKSKFKRMDIKLGSKCLETDLASCDRSTPAIVRWFTANLLCELGCCPEILPLYVANCCHDLLVTQTTATTKRGGLSSGDPVTSTSNTVYSLILYVQHMILSALKEGHPLSMRFLQGKLKFEDLLEVQPFIVYSDDLVLLEENPDLPNFKYWTEHLSLVLGFKVDEKKTVITSDPGFLGCHIVDGWLVSQRDRVLAALAYHMNAKDCQGYYQNAVAILSDASAMSVHDAEWFEELVLGLHDCATRDGYTFPGPPYFLDFFQKVSGYTPEAAKPCGVCGSTSSTVSSCGLRLCDLCSHRHDHCPVPSPFCKHIVGSKTCTQCSIDVVPGKTEFDELLREDEYQPPYIVSVEVKDHYTNAEPGRYVFRKAFYMLKKDKQGCYLPLPDGVYPMKKMPTTCNDINVPVAVSNAKNSKFVIGPPGAGKTTYIRSLLGDDDVVYCPTHCSLQAYTKAVERARFTIPPGQDASAYGVPSDSGPRLVLISMGYQPGRNHYVDEACYANPFDFLRLLSRTAVTCIGDPAQLAPVKFQKPIYLFHYMKQEHLSKIYRFGQNICDAIQPFYKFKLVSAKSEPTDVIYQSKFAPRGLVITPFHKDRTDDCKTIDSVQGITADIVTLYLPTPKSLTARRALVAISRAKHRLYIYDPHQQIEQFFNLPPLHTQILPVATVKQGAVEVHLNNDTVVPAISVPGMLVRAAPGSSAEKALLEQSPLIVDFERSQISPLPRVGHNLGYYYSPDLVKFLPIPRELCPHWPVITAENNEAWSDRLVVSISRIHPLSVPAVNAGYYIGNSLFVGVPRVASYFLTRYVDGSVVEIAPTLFSTGRFEANLREYLDDDERQFANKHQHAFVGDTKGTTVGGCHHITSRYLPKEVPADAVVKVGVSKPGVAAKACCTITDIYLPALEPYSSPPTTSKVYKINVDNKPCRLMVWANATMYFQEHLDLTALYDASRFIQASNSAVVTLHPASLPCKINRAITTDPDLPTTIGITPWESNSDLLVSLAGPEPEFTRHFRLIKCIKYIQRDFLGTVYSNLFVYVKSNQSNTLTEQARILRNAPIFSPVKTSPIFHFNTTPCGCPWRVSVGSFSHCCCSSDPMPSSLICGDQCTRMCMEENEN</sequence>
<keyword evidence="7" id="KW-0548">Nucleotidyltransferase</keyword>
<dbReference type="GO" id="GO:0004519">
    <property type="term" value="F:endonuclease activity"/>
    <property type="evidence" value="ECO:0007669"/>
    <property type="project" value="UniProtKB-UniRule"/>
</dbReference>
<evidence type="ECO:0000259" key="26">
    <source>
        <dbReference type="PROSITE" id="PS50507"/>
    </source>
</evidence>
<keyword evidence="15" id="KW-0067">ATP-binding</keyword>
<evidence type="ECO:0000313" key="32">
    <source>
        <dbReference type="EMBL" id="AHH53923.1"/>
    </source>
</evidence>
<evidence type="ECO:0000256" key="3">
    <source>
        <dbReference type="ARBA" id="ARBA00022087"/>
    </source>
</evidence>
<evidence type="ECO:0000256" key="11">
    <source>
        <dbReference type="ARBA" id="ARBA00022771"/>
    </source>
</evidence>
<evidence type="ECO:0000259" key="27">
    <source>
        <dbReference type="PROSITE" id="PS51652"/>
    </source>
</evidence>
<dbReference type="Gene3D" id="3.40.50.300">
    <property type="entry name" value="P-loop containing nucleotide triphosphate hydrolases"/>
    <property type="match status" value="2"/>
</dbReference>
<dbReference type="PROSITE" id="PS51961">
    <property type="entry name" value="AV_NSP11N_COV_NSP15M"/>
    <property type="match status" value="1"/>
</dbReference>
<feature type="domain" description="(+)RNA virus helicase C-terminal" evidence="28">
    <location>
        <begin position="754"/>
        <end position="1044"/>
    </location>
</feature>
<evidence type="ECO:0000259" key="30">
    <source>
        <dbReference type="PROSITE" id="PS51958"/>
    </source>
</evidence>
<dbReference type="PROSITE" id="PS51657">
    <property type="entry name" value="PSRV_HELICASE"/>
    <property type="match status" value="1"/>
</dbReference>
<keyword evidence="5" id="KW-0808">Transferase</keyword>
<reference evidence="32" key="2">
    <citation type="journal article" date="2014" name="PLoS ONE">
        <title>High genetic diversity and adaptive potential of two simian hemorrhagic Fever viruses in a wild primate population.</title>
        <authorList>
            <person name="Bailey A.L."/>
            <person name="Lauck M."/>
            <person name="Weiler A."/>
            <person name="Sibley S.D."/>
            <person name="Dinis J.M."/>
            <person name="Bergman Z."/>
            <person name="Nelson C.W."/>
            <person name="Correll M."/>
            <person name="Gleicher M."/>
            <person name="Hyeroba D."/>
            <person name="Tumukunde A."/>
            <person name="Weny G."/>
            <person name="Chapman C."/>
            <person name="Kuhn J.H."/>
            <person name="Hughes A.L."/>
            <person name="Friedrich T.C."/>
            <person name="Goldberg T.L."/>
            <person name="O'Connor D.H."/>
        </authorList>
    </citation>
    <scope>NUCLEOTIDE SEQUENCE</scope>
    <source>
        <strain evidence="32">SHFV-krc2</strain>
    </source>
</reference>
<dbReference type="GO" id="GO:0033644">
    <property type="term" value="C:host cell membrane"/>
    <property type="evidence" value="ECO:0007669"/>
    <property type="project" value="UniProtKB-SubCell"/>
</dbReference>
<evidence type="ECO:0000256" key="24">
    <source>
        <dbReference type="PROSITE-ProRule" id="PRU00985"/>
    </source>
</evidence>
<dbReference type="GO" id="GO:0075523">
    <property type="term" value="P:viral translational frameshifting"/>
    <property type="evidence" value="ECO:0007669"/>
    <property type="project" value="UniProtKB-KW"/>
</dbReference>
<feature type="domain" description="NendoU" evidence="30">
    <location>
        <begin position="1185"/>
        <end position="1307"/>
    </location>
</feature>
<dbReference type="SUPFAM" id="SSF142877">
    <property type="entry name" value="EndoU-like"/>
    <property type="match status" value="1"/>
</dbReference>
<feature type="active site" evidence="25">
    <location>
        <position position="1260"/>
    </location>
</feature>
<keyword evidence="25" id="KW-0255">Endonuclease</keyword>
<accession>X2D5D2</accession>
<feature type="domain" description="AV ZBD" evidence="27">
    <location>
        <begin position="640"/>
        <end position="704"/>
    </location>
</feature>
<dbReference type="InterPro" id="IPR044348">
    <property type="entry name" value="NSP10_1B_Av"/>
</dbReference>
<evidence type="ECO:0000256" key="8">
    <source>
        <dbReference type="ARBA" id="ARBA00022723"/>
    </source>
</evidence>
<dbReference type="GO" id="GO:0008270">
    <property type="term" value="F:zinc ion binding"/>
    <property type="evidence" value="ECO:0007669"/>
    <property type="project" value="UniProtKB-KW"/>
</dbReference>
<keyword evidence="13" id="KW-0347">Helicase</keyword>
<keyword evidence="19" id="KW-0472">Membrane</keyword>
<dbReference type="Pfam" id="PF01443">
    <property type="entry name" value="Viral_helicase1"/>
    <property type="match status" value="1"/>
</dbReference>
<keyword evidence="17" id="KW-0693">Viral RNA replication</keyword>
<evidence type="ECO:0000259" key="28">
    <source>
        <dbReference type="PROSITE" id="PS51657"/>
    </source>
</evidence>
<keyword evidence="14" id="KW-0862">Zinc</keyword>
<dbReference type="CDD" id="cd18786">
    <property type="entry name" value="SF1_C"/>
    <property type="match status" value="1"/>
</dbReference>
<dbReference type="InterPro" id="IPR001205">
    <property type="entry name" value="RNA-dir_pol_C"/>
</dbReference>
<evidence type="ECO:0000256" key="18">
    <source>
        <dbReference type="ARBA" id="ARBA00022989"/>
    </source>
</evidence>
<evidence type="ECO:0000256" key="9">
    <source>
        <dbReference type="ARBA" id="ARBA00022741"/>
    </source>
</evidence>
<protein>
    <recommendedName>
        <fullName evidence="3">Replicase polyprotein 1ab</fullName>
    </recommendedName>
    <alternativeName>
        <fullName evidence="21">ORF1ab polyprotein</fullName>
    </alternativeName>
</protein>
<dbReference type="PROSITE" id="PS50507">
    <property type="entry name" value="RDRP_SSRNA_POS"/>
    <property type="match status" value="1"/>
</dbReference>
<evidence type="ECO:0000256" key="12">
    <source>
        <dbReference type="ARBA" id="ARBA00022801"/>
    </source>
</evidence>
<dbReference type="Pfam" id="PF19215">
    <property type="entry name" value="CoV_NSP15_C"/>
    <property type="match status" value="1"/>
</dbReference>
<evidence type="ECO:0000256" key="25">
    <source>
        <dbReference type="PROSITE-ProRule" id="PRU01303"/>
    </source>
</evidence>
<keyword evidence="6" id="KW-0812">Transmembrane</keyword>
<feature type="domain" description="RdRp catalytic" evidence="26">
    <location>
        <begin position="387"/>
        <end position="521"/>
    </location>
</feature>
<dbReference type="SUPFAM" id="SSF56672">
    <property type="entry name" value="DNA/RNA polymerases"/>
    <property type="match status" value="1"/>
</dbReference>
<dbReference type="GO" id="GO:0016787">
    <property type="term" value="F:hydrolase activity"/>
    <property type="evidence" value="ECO:0007669"/>
    <property type="project" value="UniProtKB-KW"/>
</dbReference>
<keyword evidence="4" id="KW-0696">RNA-directed RNA polymerase</keyword>
<dbReference type="GO" id="GO:0003724">
    <property type="term" value="F:RNA helicase activity"/>
    <property type="evidence" value="ECO:0007669"/>
    <property type="project" value="UniProtKB-EC"/>
</dbReference>
<dbReference type="InterPro" id="IPR044320">
    <property type="entry name" value="NSP11_Av_N"/>
</dbReference>
<dbReference type="GO" id="GO:0005524">
    <property type="term" value="F:ATP binding"/>
    <property type="evidence" value="ECO:0007669"/>
    <property type="project" value="UniProtKB-KW"/>
</dbReference>
<dbReference type="PROSITE" id="PS51947">
    <property type="entry name" value="NIRAN"/>
    <property type="match status" value="1"/>
</dbReference>
<dbReference type="CDD" id="cd23189">
    <property type="entry name" value="Arteriviridae_RdRp"/>
    <property type="match status" value="1"/>
</dbReference>
<keyword evidence="25" id="KW-0540">Nuclease</keyword>
<dbReference type="InterPro" id="IPR043502">
    <property type="entry name" value="DNA/RNA_pol_sf"/>
</dbReference>
<dbReference type="InterPro" id="IPR044863">
    <property type="entry name" value="NIRAN"/>
</dbReference>
<dbReference type="GO" id="GO:0006351">
    <property type="term" value="P:DNA-templated transcription"/>
    <property type="evidence" value="ECO:0007669"/>
    <property type="project" value="InterPro"/>
</dbReference>